<sequence>MLSTTSRVTYRFKTKPNASTLPGVYSVHLSPAGLSLTNKAKPGTKTKVAIKLLRTTVDPDAKRGTDPKLSKLTAQMSPDSGKTFSTSTPHSPQARPQPHDGCLTELRVVLGTHIGQAERVRPDRPVCGLQRRSQ</sequence>
<feature type="compositionally biased region" description="Basic and acidic residues" evidence="1">
    <location>
        <begin position="59"/>
        <end position="69"/>
    </location>
</feature>
<dbReference type="EMBL" id="JAMQOL010000079">
    <property type="protein sequence ID" value="MCM4084581.1"/>
    <property type="molecule type" value="Genomic_DNA"/>
</dbReference>
<gene>
    <name evidence="2" type="ORF">LXN57_44320</name>
</gene>
<protein>
    <submittedName>
        <fullName evidence="2">Uncharacterized protein</fullName>
    </submittedName>
</protein>
<dbReference type="RefSeq" id="WP_251804327.1">
    <property type="nucleotide sequence ID" value="NZ_JAMQOL010000079.1"/>
</dbReference>
<accession>A0ABT0YEW7</accession>
<dbReference type="Proteomes" id="UP001523216">
    <property type="component" value="Unassembled WGS sequence"/>
</dbReference>
<evidence type="ECO:0000313" key="2">
    <source>
        <dbReference type="EMBL" id="MCM4084581.1"/>
    </source>
</evidence>
<proteinExistence type="predicted"/>
<comment type="caution">
    <text evidence="2">The sequence shown here is derived from an EMBL/GenBank/DDBJ whole genome shotgun (WGS) entry which is preliminary data.</text>
</comment>
<feature type="region of interest" description="Disordered" evidence="1">
    <location>
        <begin position="59"/>
        <end position="102"/>
    </location>
</feature>
<evidence type="ECO:0000313" key="3">
    <source>
        <dbReference type="Proteomes" id="UP001523216"/>
    </source>
</evidence>
<feature type="compositionally biased region" description="Polar residues" evidence="1">
    <location>
        <begin position="72"/>
        <end position="91"/>
    </location>
</feature>
<organism evidence="2 3">
    <name type="scientific">Paractinoplanes hotanensis</name>
    <dbReference type="NCBI Taxonomy" id="2906497"/>
    <lineage>
        <taxon>Bacteria</taxon>
        <taxon>Bacillati</taxon>
        <taxon>Actinomycetota</taxon>
        <taxon>Actinomycetes</taxon>
        <taxon>Micromonosporales</taxon>
        <taxon>Micromonosporaceae</taxon>
        <taxon>Paractinoplanes</taxon>
    </lineage>
</organism>
<evidence type="ECO:0000256" key="1">
    <source>
        <dbReference type="SAM" id="MobiDB-lite"/>
    </source>
</evidence>
<reference evidence="2 3" key="1">
    <citation type="submission" date="2022-06" db="EMBL/GenBank/DDBJ databases">
        <title>Actinoplanes abujensis sp. nov., isolated from Nigerian arid soil.</title>
        <authorList>
            <person name="Ding P."/>
        </authorList>
    </citation>
    <scope>NUCLEOTIDE SEQUENCE [LARGE SCALE GENOMIC DNA]</scope>
    <source>
        <strain evidence="3">TRM88002</strain>
    </source>
</reference>
<keyword evidence="3" id="KW-1185">Reference proteome</keyword>
<name>A0ABT0YEW7_9ACTN</name>